<reference evidence="5" key="1">
    <citation type="submission" date="2021-04" db="EMBL/GenBank/DDBJ databases">
        <authorList>
            <person name="Tunstrom K."/>
        </authorList>
    </citation>
    <scope>NUCLEOTIDE SEQUENCE</scope>
</reference>
<evidence type="ECO:0000313" key="6">
    <source>
        <dbReference type="Proteomes" id="UP000691718"/>
    </source>
</evidence>
<dbReference type="InterPro" id="IPR000436">
    <property type="entry name" value="Sushi_SCR_CCP_dom"/>
</dbReference>
<dbReference type="SMART" id="SM00042">
    <property type="entry name" value="CUB"/>
    <property type="match status" value="1"/>
</dbReference>
<dbReference type="SMART" id="SM00032">
    <property type="entry name" value="CCP"/>
    <property type="match status" value="1"/>
</dbReference>
<evidence type="ECO:0000256" key="1">
    <source>
        <dbReference type="ARBA" id="ARBA00023157"/>
    </source>
</evidence>
<evidence type="ECO:0000259" key="4">
    <source>
        <dbReference type="PROSITE" id="PS01180"/>
    </source>
</evidence>
<dbReference type="Pfam" id="PF00431">
    <property type="entry name" value="CUB"/>
    <property type="match status" value="1"/>
</dbReference>
<keyword evidence="3" id="KW-1133">Transmembrane helix</keyword>
<dbReference type="CDD" id="cd00033">
    <property type="entry name" value="CCP"/>
    <property type="match status" value="1"/>
</dbReference>
<comment type="caution">
    <text evidence="5">The sequence shown here is derived from an EMBL/GenBank/DDBJ whole genome shotgun (WGS) entry which is preliminary data.</text>
</comment>
<evidence type="ECO:0000256" key="2">
    <source>
        <dbReference type="PROSITE-ProRule" id="PRU00059"/>
    </source>
</evidence>
<keyword evidence="6" id="KW-1185">Reference proteome</keyword>
<evidence type="ECO:0000313" key="5">
    <source>
        <dbReference type="EMBL" id="CAG5056449.1"/>
    </source>
</evidence>
<dbReference type="InterPro" id="IPR000859">
    <property type="entry name" value="CUB_dom"/>
</dbReference>
<keyword evidence="3" id="KW-0812">Transmembrane</keyword>
<dbReference type="OrthoDB" id="6431754at2759"/>
<dbReference type="AlphaFoldDB" id="A0A8S3Y7K1"/>
<gene>
    <name evidence="5" type="ORF">PAPOLLO_LOCUS26722</name>
</gene>
<sequence length="612" mass="69388">MNNSVKENMTNFNNVSKVVNSVTTLTQNSFGLNDVVEALMEYMNASDMCSFFTYSKTYTTWEKGNKLRGPFIRSSSINLEAPLKDRCTGASHCSFIMKKTHPPAAEWSPGIIYIKYSCSEAYATKDISKFLCFEQCVKNVGKTCKLEKMLKASQTRWMHFISQFYALYLIGTSGLIEIVEEQRCHDSEIRLTCRELDTHIAILEAWYTSIDDYNRDLNISHPSDNLTVKTENDSELDRVYVYSSPKHDGVYELTNHSIFENVTDFNTSVNATEFNDTKLFTDGFGSNDTVDIESVEFVNDSAMCSLLSYTRSYAGWHDGEKRRRPIARSTSINLRAPLSYRCTGVNHCNFLLEEDYPPAADWPSGVISIKYACFDDSLSVHYCNREVQVAVSGPDSEGYIRTPGYPHYYVGDECRWRLKANPEQRIRISLLDVSLRSIGPFEEQCTDYVSVVDSNGESLLSTCEQVDLPHRLISLTDTVEVVVEAKSQGAYPKRGVLLHYKSMGCVTLPAPSDGYLVYRNEDVAHYMCNVNFVFSDTRQRALMLWCYGDNRWNGTVPLCVGLDLQNFYFLISNCVPTIQMCIVIVAPYYLGMIRINSILILSTANLLSELKA</sequence>
<organism evidence="5 6">
    <name type="scientific">Parnassius apollo</name>
    <name type="common">Apollo butterfly</name>
    <name type="synonym">Papilio apollo</name>
    <dbReference type="NCBI Taxonomy" id="110799"/>
    <lineage>
        <taxon>Eukaryota</taxon>
        <taxon>Metazoa</taxon>
        <taxon>Ecdysozoa</taxon>
        <taxon>Arthropoda</taxon>
        <taxon>Hexapoda</taxon>
        <taxon>Insecta</taxon>
        <taxon>Pterygota</taxon>
        <taxon>Neoptera</taxon>
        <taxon>Endopterygota</taxon>
        <taxon>Lepidoptera</taxon>
        <taxon>Glossata</taxon>
        <taxon>Ditrysia</taxon>
        <taxon>Papilionoidea</taxon>
        <taxon>Papilionidae</taxon>
        <taxon>Parnassiinae</taxon>
        <taxon>Parnassini</taxon>
        <taxon>Parnassius</taxon>
        <taxon>Parnassius</taxon>
    </lineage>
</organism>
<keyword evidence="3" id="KW-0472">Membrane</keyword>
<feature type="domain" description="CUB" evidence="4">
    <location>
        <begin position="383"/>
        <end position="503"/>
    </location>
</feature>
<name>A0A8S3Y7K1_PARAO</name>
<proteinExistence type="predicted"/>
<dbReference type="EMBL" id="CAJQZP010001607">
    <property type="protein sequence ID" value="CAG5056449.1"/>
    <property type="molecule type" value="Genomic_DNA"/>
</dbReference>
<dbReference type="CDD" id="cd00041">
    <property type="entry name" value="CUB"/>
    <property type="match status" value="1"/>
</dbReference>
<protein>
    <submittedName>
        <fullName evidence="5">(apollo) hypothetical protein</fullName>
    </submittedName>
</protein>
<dbReference type="Proteomes" id="UP000691718">
    <property type="component" value="Unassembled WGS sequence"/>
</dbReference>
<feature type="transmembrane region" description="Helical" evidence="3">
    <location>
        <begin position="567"/>
        <end position="590"/>
    </location>
</feature>
<accession>A0A8S3Y7K1</accession>
<keyword evidence="1" id="KW-1015">Disulfide bond</keyword>
<evidence type="ECO:0000256" key="3">
    <source>
        <dbReference type="SAM" id="Phobius"/>
    </source>
</evidence>
<dbReference type="PROSITE" id="PS01180">
    <property type="entry name" value="CUB"/>
    <property type="match status" value="1"/>
</dbReference>
<comment type="caution">
    <text evidence="2">Lacks conserved residue(s) required for the propagation of feature annotation.</text>
</comment>